<keyword evidence="1" id="KW-0175">Coiled coil</keyword>
<organism evidence="4 5">
    <name type="scientific">Caloranaerobacter azorensis</name>
    <dbReference type="NCBI Taxonomy" id="116090"/>
    <lineage>
        <taxon>Bacteria</taxon>
        <taxon>Bacillati</taxon>
        <taxon>Bacillota</taxon>
        <taxon>Tissierellia</taxon>
        <taxon>Tissierellales</taxon>
        <taxon>Thermohalobacteraceae</taxon>
        <taxon>Caloranaerobacter</taxon>
    </lineage>
</organism>
<accession>A0A6P1YEA0</accession>
<dbReference type="SUPFAM" id="SSF54001">
    <property type="entry name" value="Cysteine proteinases"/>
    <property type="match status" value="1"/>
</dbReference>
<dbReference type="RefSeq" id="WP_163235460.1">
    <property type="nucleotide sequence ID" value="NZ_CP048617.1"/>
</dbReference>
<proteinExistence type="predicted"/>
<dbReference type="InterPro" id="IPR038765">
    <property type="entry name" value="Papain-like_cys_pep_sf"/>
</dbReference>
<evidence type="ECO:0000256" key="2">
    <source>
        <dbReference type="SAM" id="SignalP"/>
    </source>
</evidence>
<evidence type="ECO:0000256" key="1">
    <source>
        <dbReference type="SAM" id="Coils"/>
    </source>
</evidence>
<dbReference type="Gene3D" id="3.90.1720.10">
    <property type="entry name" value="endopeptidase domain like (from Nostoc punctiforme)"/>
    <property type="match status" value="1"/>
</dbReference>
<evidence type="ECO:0000313" key="4">
    <source>
        <dbReference type="EMBL" id="QIB27660.1"/>
    </source>
</evidence>
<reference evidence="4 5" key="1">
    <citation type="submission" date="2020-02" db="EMBL/GenBank/DDBJ databases">
        <title>Thermophilic hydrogen producing bacteria, Caloranaerobacter azorensis.</title>
        <authorList>
            <person name="Baek K."/>
        </authorList>
    </citation>
    <scope>NUCLEOTIDE SEQUENCE [LARGE SCALE GENOMIC DNA]</scope>
    <source>
        <strain evidence="4 5">T3-1</strain>
    </source>
</reference>
<evidence type="ECO:0000259" key="3">
    <source>
        <dbReference type="Pfam" id="PF12671"/>
    </source>
</evidence>
<feature type="coiled-coil region" evidence="1">
    <location>
        <begin position="56"/>
        <end position="83"/>
    </location>
</feature>
<dbReference type="Proteomes" id="UP000464452">
    <property type="component" value="Chromosome"/>
</dbReference>
<sequence>MKKVLSIGMFICLMFVSVINVNAESIKAKIERLEPEEIYKNMLNNKYDEGELIVNRKENQNNNVDANKEIQELLKLRNQILSEKRYKEDNTIEENIFKNNNRVNNVTIKSSDYNRQKAVEYAKKYNGAEYGPTSTKGYNNDYPVFKYDCTNFVSQCLKAGGMKEVRSSGNNAWERADNWFCDTKDARELKEVSLTWRHTNSFKRYWKVNCAKYKIYDVSETDSWSEFHKTLWDFLVKGDVVQLCDKDGDPWHTIIVTGYHFDSGNKDDILYSAHTNNKENASLYNVVKNLPDSDKIIVYDMK</sequence>
<name>A0A6P1YEA0_9FIRM</name>
<keyword evidence="2" id="KW-0732">Signal</keyword>
<dbReference type="AlphaFoldDB" id="A0A6P1YEA0"/>
<dbReference type="Pfam" id="PF12671">
    <property type="entry name" value="Amidase_6"/>
    <property type="match status" value="1"/>
</dbReference>
<feature type="signal peptide" evidence="2">
    <location>
        <begin position="1"/>
        <end position="23"/>
    </location>
</feature>
<dbReference type="PANTHER" id="PTHR40032:SF1">
    <property type="entry name" value="EXPORTED PROTEIN"/>
    <property type="match status" value="1"/>
</dbReference>
<evidence type="ECO:0000313" key="5">
    <source>
        <dbReference type="Proteomes" id="UP000464452"/>
    </source>
</evidence>
<dbReference type="InterPro" id="IPR024301">
    <property type="entry name" value="Amidase_6"/>
</dbReference>
<dbReference type="EMBL" id="CP048617">
    <property type="protein sequence ID" value="QIB27660.1"/>
    <property type="molecule type" value="Genomic_DNA"/>
</dbReference>
<feature type="domain" description="Putative amidase" evidence="3">
    <location>
        <begin position="112"/>
        <end position="284"/>
    </location>
</feature>
<gene>
    <name evidence="4" type="ORF">G3A45_10395</name>
</gene>
<feature type="chain" id="PRO_5026731884" description="Putative amidase domain-containing protein" evidence="2">
    <location>
        <begin position="24"/>
        <end position="302"/>
    </location>
</feature>
<dbReference type="KEGG" id="cazo:G3A45_10395"/>
<protein>
    <recommendedName>
        <fullName evidence="3">Putative amidase domain-containing protein</fullName>
    </recommendedName>
</protein>
<dbReference type="PANTHER" id="PTHR40032">
    <property type="entry name" value="EXPORTED PROTEIN-RELATED"/>
    <property type="match status" value="1"/>
</dbReference>